<organism evidence="4 5">
    <name type="scientific">Listeria ivanovii (strain ATCC BAA-678 / PAM 55)</name>
    <dbReference type="NCBI Taxonomy" id="881621"/>
    <lineage>
        <taxon>Bacteria</taxon>
        <taxon>Bacillati</taxon>
        <taxon>Bacillota</taxon>
        <taxon>Bacilli</taxon>
        <taxon>Bacillales</taxon>
        <taxon>Listeriaceae</taxon>
        <taxon>Listeria</taxon>
    </lineage>
</organism>
<dbReference type="GO" id="GO:0016740">
    <property type="term" value="F:transferase activity"/>
    <property type="evidence" value="ECO:0007669"/>
    <property type="project" value="UniProtKB-KW"/>
</dbReference>
<gene>
    <name evidence="4" type="ordered locus">LIV_2630</name>
</gene>
<dbReference type="NCBIfam" id="TIGR03570">
    <property type="entry name" value="NeuD_NnaD"/>
    <property type="match status" value="1"/>
</dbReference>
<dbReference type="Gene3D" id="3.40.50.20">
    <property type="match status" value="1"/>
</dbReference>
<evidence type="ECO:0000259" key="3">
    <source>
        <dbReference type="Pfam" id="PF17836"/>
    </source>
</evidence>
<dbReference type="SUPFAM" id="SSF51161">
    <property type="entry name" value="Trimeric LpxA-like enzymes"/>
    <property type="match status" value="1"/>
</dbReference>
<dbReference type="Proteomes" id="UP000001286">
    <property type="component" value="Chromosome"/>
</dbReference>
<keyword evidence="4" id="KW-0808">Transferase</keyword>
<feature type="active site" description="Proton acceptor" evidence="1">
    <location>
        <position position="133"/>
    </location>
</feature>
<dbReference type="OrthoDB" id="9794407at2"/>
<evidence type="ECO:0000313" key="5">
    <source>
        <dbReference type="Proteomes" id="UP000001286"/>
    </source>
</evidence>
<dbReference type="GeneID" id="57077656"/>
<dbReference type="AlphaFoldDB" id="G2ZCB6"/>
<dbReference type="Pfam" id="PF17836">
    <property type="entry name" value="PglD_N"/>
    <property type="match status" value="1"/>
</dbReference>
<sequence length="212" mass="23203">MKQVILVGDGGHSKVVQECLMQQKEYTIIGTLDNNYTTYEKVDEQFRAPFTDYEKYKADDVYWFIAIGNNNIRATIAEKLGNVSYATIIHPTAVISQKSVLEQGSIVMPHAIIQPAAIIRKHVIVNTAAIIEHDVIIDEYAHISPRATITGGVKIGVCVHVGAAAVVTPQVSLGDYSTIGAGAVVTRDTAAYQTYVGVPAKRLVNKRKEKYD</sequence>
<dbReference type="InterPro" id="IPR020019">
    <property type="entry name" value="AcTrfase_PglD-like"/>
</dbReference>
<proteinExistence type="predicted"/>
<dbReference type="RefSeq" id="WP_014093886.1">
    <property type="nucleotide sequence ID" value="NC_016011.1"/>
</dbReference>
<reference evidence="4 5" key="1">
    <citation type="journal article" date="2011" name="J. Bacteriol.">
        <title>Complete genome sequence of the animal pathogen Listeria ivanovii, which provides insights into host specificities and evolution of the genus Listeria.</title>
        <authorList>
            <person name="Buchrieser C."/>
            <person name="Rusniok C."/>
            <person name="Garrido P."/>
            <person name="Hain T."/>
            <person name="Scortti M."/>
            <person name="Lampidis R."/>
            <person name="Karst U."/>
            <person name="Chakraborty T."/>
            <person name="Cossart P."/>
            <person name="Kreft J."/>
            <person name="Vazquez-Boland J.A."/>
            <person name="Goebel W."/>
            <person name="Glaser P."/>
        </authorList>
    </citation>
    <scope>NUCLEOTIDE SEQUENCE [LARGE SCALE GENOMIC DNA]</scope>
    <source>
        <strain evidence="5">ATCC BAA-678 / PAM 55</strain>
    </source>
</reference>
<dbReference type="InterPro" id="IPR050179">
    <property type="entry name" value="Trans_hexapeptide_repeat"/>
</dbReference>
<dbReference type="InterPro" id="IPR011004">
    <property type="entry name" value="Trimer_LpxA-like_sf"/>
</dbReference>
<evidence type="ECO:0000256" key="2">
    <source>
        <dbReference type="PIRSR" id="PIRSR620019-2"/>
    </source>
</evidence>
<dbReference type="KEGG" id="liv:LIV_2630"/>
<dbReference type="CDD" id="cd03360">
    <property type="entry name" value="LbH_AT_putative"/>
    <property type="match status" value="1"/>
</dbReference>
<evidence type="ECO:0000313" key="4">
    <source>
        <dbReference type="EMBL" id="CBW87131.1"/>
    </source>
</evidence>
<feature type="binding site" evidence="2">
    <location>
        <position position="68"/>
    </location>
    <ligand>
        <name>substrate</name>
    </ligand>
</feature>
<feature type="binding site" evidence="2">
    <location>
        <position position="142"/>
    </location>
    <ligand>
        <name>acetyl-CoA</name>
        <dbReference type="ChEBI" id="CHEBI:57288"/>
    </ligand>
</feature>
<dbReference type="eggNOG" id="COG0110">
    <property type="taxonomic scope" value="Bacteria"/>
</dbReference>
<dbReference type="HOGENOM" id="CLU_081811_2_3_9"/>
<dbReference type="InterPro" id="IPR041561">
    <property type="entry name" value="PglD_N"/>
</dbReference>
<dbReference type="PANTHER" id="PTHR43300">
    <property type="entry name" value="ACETYLTRANSFERASE"/>
    <property type="match status" value="1"/>
</dbReference>
<feature type="site" description="Increases basicity of active site His" evidence="1">
    <location>
        <position position="134"/>
    </location>
</feature>
<name>G2ZCB6_LISIP</name>
<dbReference type="PANTHER" id="PTHR43300:SF7">
    <property type="entry name" value="UDP-N-ACETYLBACILLOSAMINE N-ACETYLTRANSFERASE"/>
    <property type="match status" value="1"/>
</dbReference>
<dbReference type="EMBL" id="FR687253">
    <property type="protein sequence ID" value="CBW87131.1"/>
    <property type="molecule type" value="Genomic_DNA"/>
</dbReference>
<dbReference type="Gene3D" id="2.160.10.10">
    <property type="entry name" value="Hexapeptide repeat proteins"/>
    <property type="match status" value="1"/>
</dbReference>
<evidence type="ECO:0000256" key="1">
    <source>
        <dbReference type="PIRSR" id="PIRSR620019-1"/>
    </source>
</evidence>
<feature type="domain" description="PglD N-terminal" evidence="3">
    <location>
        <begin position="3"/>
        <end position="80"/>
    </location>
</feature>
<protein>
    <submittedName>
        <fullName evidence="4">Putative acetyl or glycosyltransferase</fullName>
    </submittedName>
</protein>
<accession>G2ZCB6</accession>